<protein>
    <submittedName>
        <fullName evidence="1">Uncharacterized protein</fullName>
    </submittedName>
</protein>
<proteinExistence type="predicted"/>
<reference evidence="1" key="1">
    <citation type="submission" date="2014-09" db="EMBL/GenBank/DDBJ databases">
        <authorList>
            <person name="Magalhaes I.L.F."/>
            <person name="Oliveira U."/>
            <person name="Santos F.R."/>
            <person name="Vidigal T.H.D.A."/>
            <person name="Brescovit A.D."/>
            <person name="Santos A.J."/>
        </authorList>
    </citation>
    <scope>NUCLEOTIDE SEQUENCE</scope>
    <source>
        <tissue evidence="1">Shoot tissue taken approximately 20 cm above the soil surface</tissue>
    </source>
</reference>
<evidence type="ECO:0000313" key="1">
    <source>
        <dbReference type="EMBL" id="JAE25830.1"/>
    </source>
</evidence>
<accession>A0A0A9GL21</accession>
<dbReference type="EMBL" id="GBRH01172066">
    <property type="protein sequence ID" value="JAE25830.1"/>
    <property type="molecule type" value="Transcribed_RNA"/>
</dbReference>
<sequence length="11" mass="1185">MSSCPSKIMVC</sequence>
<name>A0A0A9GL21_ARUDO</name>
<organism evidence="1">
    <name type="scientific">Arundo donax</name>
    <name type="common">Giant reed</name>
    <name type="synonym">Donax arundinaceus</name>
    <dbReference type="NCBI Taxonomy" id="35708"/>
    <lineage>
        <taxon>Eukaryota</taxon>
        <taxon>Viridiplantae</taxon>
        <taxon>Streptophyta</taxon>
        <taxon>Embryophyta</taxon>
        <taxon>Tracheophyta</taxon>
        <taxon>Spermatophyta</taxon>
        <taxon>Magnoliopsida</taxon>
        <taxon>Liliopsida</taxon>
        <taxon>Poales</taxon>
        <taxon>Poaceae</taxon>
        <taxon>PACMAD clade</taxon>
        <taxon>Arundinoideae</taxon>
        <taxon>Arundineae</taxon>
        <taxon>Arundo</taxon>
    </lineage>
</organism>
<reference evidence="1" key="2">
    <citation type="journal article" date="2015" name="Data Brief">
        <title>Shoot transcriptome of the giant reed, Arundo donax.</title>
        <authorList>
            <person name="Barrero R.A."/>
            <person name="Guerrero F.D."/>
            <person name="Moolhuijzen P."/>
            <person name="Goolsby J.A."/>
            <person name="Tidwell J."/>
            <person name="Bellgard S.E."/>
            <person name="Bellgard M.I."/>
        </authorList>
    </citation>
    <scope>NUCLEOTIDE SEQUENCE</scope>
    <source>
        <tissue evidence="1">Shoot tissue taken approximately 20 cm above the soil surface</tissue>
    </source>
</reference>